<evidence type="ECO:0000256" key="7">
    <source>
        <dbReference type="ARBA" id="ARBA00023065"/>
    </source>
</evidence>
<dbReference type="Pfam" id="PF00060">
    <property type="entry name" value="Lig_chan"/>
    <property type="match status" value="1"/>
</dbReference>
<accession>A0A8B8C1L3</accession>
<dbReference type="SUPFAM" id="SSF81324">
    <property type="entry name" value="Voltage-gated potassium channels"/>
    <property type="match status" value="1"/>
</dbReference>
<dbReference type="GO" id="GO:0050906">
    <property type="term" value="P:detection of stimulus involved in sensory perception"/>
    <property type="evidence" value="ECO:0007669"/>
    <property type="project" value="UniProtKB-ARBA"/>
</dbReference>
<dbReference type="Proteomes" id="UP000694844">
    <property type="component" value="Chromosome 9"/>
</dbReference>
<dbReference type="FunFam" id="1.10.287.70:FF:000143">
    <property type="entry name" value="Probable glutamate receptor"/>
    <property type="match status" value="1"/>
</dbReference>
<feature type="domain" description="Ionotropic glutamate receptor L-glutamate and glycine-binding" evidence="19">
    <location>
        <begin position="289"/>
        <end position="350"/>
    </location>
</feature>
<evidence type="ECO:0000256" key="11">
    <source>
        <dbReference type="ARBA" id="ARBA00023286"/>
    </source>
</evidence>
<keyword evidence="20" id="KW-1185">Reference proteome</keyword>
<keyword evidence="7" id="KW-0406">Ion transport</keyword>
<feature type="disulfide bond" evidence="15">
    <location>
        <begin position="587"/>
        <end position="642"/>
    </location>
</feature>
<dbReference type="FunFam" id="3.40.190.10:FF:000078">
    <property type="entry name" value="glutamate receptor ionotropic, NMDA 3B"/>
    <property type="match status" value="1"/>
</dbReference>
<keyword evidence="9" id="KW-0675">Receptor</keyword>
<evidence type="ECO:0000256" key="16">
    <source>
        <dbReference type="SAM" id="Phobius"/>
    </source>
</evidence>
<dbReference type="GO" id="GO:0005886">
    <property type="term" value="C:plasma membrane"/>
    <property type="evidence" value="ECO:0007669"/>
    <property type="project" value="UniProtKB-SubCell"/>
</dbReference>
<evidence type="ECO:0000256" key="9">
    <source>
        <dbReference type="ARBA" id="ARBA00023170"/>
    </source>
</evidence>
<keyword evidence="4 16" id="KW-0812">Transmembrane</keyword>
<feature type="site" description="Interaction with the cone snail toxin Con-ikot-ikot" evidence="14">
    <location>
        <position position="335"/>
    </location>
</feature>
<evidence type="ECO:0000313" key="20">
    <source>
        <dbReference type="Proteomes" id="UP000694844"/>
    </source>
</evidence>
<evidence type="ECO:0000256" key="13">
    <source>
        <dbReference type="PIRSR" id="PIRSR601508-1"/>
    </source>
</evidence>
<dbReference type="SMART" id="SM00918">
    <property type="entry name" value="Lig_chan-Glu_bd"/>
    <property type="match status" value="1"/>
</dbReference>
<evidence type="ECO:0000256" key="14">
    <source>
        <dbReference type="PIRSR" id="PIRSR601508-2"/>
    </source>
</evidence>
<keyword evidence="3" id="KW-1003">Cell membrane</keyword>
<keyword evidence="8 16" id="KW-0472">Membrane</keyword>
<comment type="subcellular location">
    <subcellularLocation>
        <location evidence="1">Cell membrane</location>
        <topology evidence="1">Multi-pass membrane protein</topology>
    </subcellularLocation>
</comment>
<dbReference type="AlphaFoldDB" id="A0A8B8C1L3"/>
<dbReference type="GO" id="GO:0015276">
    <property type="term" value="F:ligand-gated monoatomic ion channel activity"/>
    <property type="evidence" value="ECO:0007669"/>
    <property type="project" value="InterPro"/>
</dbReference>
<dbReference type="InterPro" id="IPR052192">
    <property type="entry name" value="Insect_Ionotropic_Sensory_Rcpt"/>
</dbReference>
<dbReference type="KEGG" id="cvn:111115185"/>
<dbReference type="GO" id="GO:0043226">
    <property type="term" value="C:organelle"/>
    <property type="evidence" value="ECO:0007669"/>
    <property type="project" value="UniProtKB-ARBA"/>
</dbReference>
<evidence type="ECO:0000259" key="18">
    <source>
        <dbReference type="SMART" id="SM00079"/>
    </source>
</evidence>
<dbReference type="InterPro" id="IPR001320">
    <property type="entry name" value="Iontro_rcpt_C"/>
</dbReference>
<feature type="binding site" evidence="13">
    <location>
        <position position="361"/>
    </location>
    <ligand>
        <name>L-glutamate</name>
        <dbReference type="ChEBI" id="CHEBI:29985"/>
    </ligand>
</feature>
<evidence type="ECO:0000256" key="2">
    <source>
        <dbReference type="ARBA" id="ARBA00022448"/>
    </source>
</evidence>
<dbReference type="Gene3D" id="1.10.287.70">
    <property type="match status" value="1"/>
</dbReference>
<dbReference type="PANTHER" id="PTHR42643">
    <property type="entry name" value="IONOTROPIC RECEPTOR 20A-RELATED"/>
    <property type="match status" value="1"/>
</dbReference>
<dbReference type="SMART" id="SM00079">
    <property type="entry name" value="PBPe"/>
    <property type="match status" value="1"/>
</dbReference>
<keyword evidence="2" id="KW-0813">Transport</keyword>
<feature type="binding site" evidence="13">
    <location>
        <position position="366"/>
    </location>
    <ligand>
        <name>L-glutamate</name>
        <dbReference type="ChEBI" id="CHEBI:29985"/>
    </ligand>
</feature>
<keyword evidence="11" id="KW-1071">Ligand-gated ion channel</keyword>
<evidence type="ECO:0000256" key="4">
    <source>
        <dbReference type="ARBA" id="ARBA00022692"/>
    </source>
</evidence>
<dbReference type="InterPro" id="IPR019594">
    <property type="entry name" value="Glu/Gly-bd"/>
</dbReference>
<evidence type="ECO:0000256" key="5">
    <source>
        <dbReference type="ARBA" id="ARBA00022989"/>
    </source>
</evidence>
<evidence type="ECO:0000256" key="6">
    <source>
        <dbReference type="ARBA" id="ARBA00023054"/>
    </source>
</evidence>
<evidence type="ECO:0000256" key="12">
    <source>
        <dbReference type="ARBA" id="ARBA00023303"/>
    </source>
</evidence>
<feature type="transmembrane region" description="Helical" evidence="16">
    <location>
        <begin position="473"/>
        <end position="495"/>
    </location>
</feature>
<evidence type="ECO:0000256" key="15">
    <source>
        <dbReference type="PIRSR" id="PIRSR601508-3"/>
    </source>
</evidence>
<protein>
    <submittedName>
        <fullName evidence="21">Glutamate receptor U1-like isoform X1</fullName>
    </submittedName>
</protein>
<feature type="transmembrane region" description="Helical" evidence="16">
    <location>
        <begin position="402"/>
        <end position="424"/>
    </location>
</feature>
<organism evidence="20 21">
    <name type="scientific">Crassostrea virginica</name>
    <name type="common">Eastern oyster</name>
    <dbReference type="NCBI Taxonomy" id="6565"/>
    <lineage>
        <taxon>Eukaryota</taxon>
        <taxon>Metazoa</taxon>
        <taxon>Spiralia</taxon>
        <taxon>Lophotrochozoa</taxon>
        <taxon>Mollusca</taxon>
        <taxon>Bivalvia</taxon>
        <taxon>Autobranchia</taxon>
        <taxon>Pteriomorphia</taxon>
        <taxon>Ostreida</taxon>
        <taxon>Ostreoidea</taxon>
        <taxon>Ostreidae</taxon>
        <taxon>Crassostrea</taxon>
    </lineage>
</organism>
<evidence type="ECO:0000259" key="19">
    <source>
        <dbReference type="SMART" id="SM00918"/>
    </source>
</evidence>
<reference evidence="21" key="1">
    <citation type="submission" date="2025-08" db="UniProtKB">
        <authorList>
            <consortium name="RefSeq"/>
        </authorList>
    </citation>
    <scope>IDENTIFICATION</scope>
    <source>
        <tissue evidence="21">Whole sample</tissue>
    </source>
</reference>
<feature type="binding site" evidence="13">
    <location>
        <position position="575"/>
    </location>
    <ligand>
        <name>L-glutamate</name>
        <dbReference type="ChEBI" id="CHEBI:29985"/>
    </ligand>
</feature>
<proteinExistence type="predicted"/>
<feature type="chain" id="PRO_5034418157" evidence="17">
    <location>
        <begin position="21"/>
        <end position="707"/>
    </location>
</feature>
<dbReference type="OrthoDB" id="9997229at2759"/>
<keyword evidence="12" id="KW-0407">Ion channel</keyword>
<evidence type="ECO:0000256" key="1">
    <source>
        <dbReference type="ARBA" id="ARBA00004651"/>
    </source>
</evidence>
<dbReference type="PANTHER" id="PTHR42643:SF24">
    <property type="entry name" value="IONOTROPIC RECEPTOR 60A"/>
    <property type="match status" value="1"/>
</dbReference>
<keyword evidence="6" id="KW-0175">Coiled coil</keyword>
<evidence type="ECO:0000256" key="10">
    <source>
        <dbReference type="ARBA" id="ARBA00023180"/>
    </source>
</evidence>
<feature type="transmembrane region" description="Helical" evidence="16">
    <location>
        <begin position="661"/>
        <end position="685"/>
    </location>
</feature>
<name>A0A8B8C1L3_CRAVI</name>
<keyword evidence="15" id="KW-1015">Disulfide bond</keyword>
<sequence>MLQNCCWLSVLCILFPLTTQDNFTLDCDNEQIGIFYTDIGTTMLVGHQNKCEVYRVDFSELYSIIQKVQEIIRDNLDYVFIPSDTPAFIQDYIKKFINMTQVGVTGDWIAYTNNSEIPSTDGPHHFVTRKGSLAHLDLVFTIFKDLKWHFSVIFFDNTYAPFADVFTRRINKEFHMHTLYNADDFVDESDLFILFKEMYTELAEYHINVTIFCSQDNARKILSQASFFDQASENYRKTAFRDHSSWIVVTSTKQVNYDMDTNNSILDNVLLLNILDEKADAGETLHWPPFTERIIENGTTVDYFGYCMELLKDMGKSLNFTYTVTEARDGEFGRRLDNGSWTGMIGQLERREVDLMVATTSIRPDREMVMDFTIPFFYDSSSILMKKPDPNEKKVFILARPLHWEVMACTAVVLIVCALFLCLMEKLSPYYKVHGKQGKQDFQHSFWYMFGALLTQGGESVPKSSSGRTLISAFWLFSIVLVGTYSGNLIAFLTVPLNKPPFNSLEEMIVQTDYKWGTIGGTFFVTWFNTSTTETLQAVWSGIKRFNETDPEVLSPDPNVHISKMYREKYVYIGDKVYMDLRKSNQCDLMTAEEEIPNNYYAVGLPNNSLYTKTFSDQIISLQEGGILYTFKEKHWPKSVFCFGTSGLQSRRISLIDLQSAFYLIGGGLFIGVLVLLLEFIYRWFETKCGLKKNNENCVHLRTITTY</sequence>
<dbReference type="PRINTS" id="PR00177">
    <property type="entry name" value="NMDARECEPTOR"/>
</dbReference>
<dbReference type="GO" id="GO:0038023">
    <property type="term" value="F:signaling receptor activity"/>
    <property type="evidence" value="ECO:0007669"/>
    <property type="project" value="InterPro"/>
</dbReference>
<feature type="signal peptide" evidence="17">
    <location>
        <begin position="1"/>
        <end position="20"/>
    </location>
</feature>
<dbReference type="RefSeq" id="XP_022309543.1">
    <property type="nucleotide sequence ID" value="XM_022453835.1"/>
</dbReference>
<dbReference type="InterPro" id="IPR001508">
    <property type="entry name" value="Iono_Glu_rcpt_met"/>
</dbReference>
<evidence type="ECO:0000256" key="8">
    <source>
        <dbReference type="ARBA" id="ARBA00023136"/>
    </source>
</evidence>
<dbReference type="SUPFAM" id="SSF53850">
    <property type="entry name" value="Periplasmic binding protein-like II"/>
    <property type="match status" value="1"/>
</dbReference>
<keyword evidence="17" id="KW-0732">Signal</keyword>
<dbReference type="GeneID" id="111115185"/>
<keyword evidence="10" id="KW-0325">Glycoprotein</keyword>
<evidence type="ECO:0000256" key="3">
    <source>
        <dbReference type="ARBA" id="ARBA00022475"/>
    </source>
</evidence>
<dbReference type="Pfam" id="PF10613">
    <property type="entry name" value="Lig_chan-Glu_bd"/>
    <property type="match status" value="1"/>
</dbReference>
<evidence type="ECO:0000256" key="17">
    <source>
        <dbReference type="SAM" id="SignalP"/>
    </source>
</evidence>
<dbReference type="Gene3D" id="3.40.190.10">
    <property type="entry name" value="Periplasmic binding protein-like II"/>
    <property type="match status" value="1"/>
</dbReference>
<gene>
    <name evidence="21" type="primary">LOC111115185</name>
</gene>
<keyword evidence="5 16" id="KW-1133">Transmembrane helix</keyword>
<evidence type="ECO:0000313" key="21">
    <source>
        <dbReference type="RefSeq" id="XP_022309543.1"/>
    </source>
</evidence>
<feature type="domain" description="Ionotropic glutamate receptor C-terminal" evidence="18">
    <location>
        <begin position="294"/>
        <end position="638"/>
    </location>
</feature>